<dbReference type="SUPFAM" id="SSF54277">
    <property type="entry name" value="CAD &amp; PB1 domains"/>
    <property type="match status" value="1"/>
</dbReference>
<keyword evidence="4" id="KW-0539">Nucleus</keyword>
<keyword evidence="2" id="KW-0238">DNA-binding</keyword>
<evidence type="ECO:0000256" key="5">
    <source>
        <dbReference type="SAM" id="MobiDB-lite"/>
    </source>
</evidence>
<keyword evidence="1" id="KW-0805">Transcription regulation</keyword>
<keyword evidence="3" id="KW-0804">Transcription</keyword>
<feature type="region of interest" description="Disordered" evidence="5">
    <location>
        <begin position="867"/>
        <end position="900"/>
    </location>
</feature>
<dbReference type="AlphaFoldDB" id="A0A9E7G029"/>
<dbReference type="InterPro" id="IPR045012">
    <property type="entry name" value="NLP"/>
</dbReference>
<dbReference type="Pfam" id="PF22922">
    <property type="entry name" value="GAF_NLP"/>
    <property type="match status" value="1"/>
</dbReference>
<dbReference type="InterPro" id="IPR034891">
    <property type="entry name" value="PB1_NLP"/>
</dbReference>
<dbReference type="PROSITE" id="PS51519">
    <property type="entry name" value="RWP_RK"/>
    <property type="match status" value="1"/>
</dbReference>
<dbReference type="SMART" id="SM00666">
    <property type="entry name" value="PB1"/>
    <property type="match status" value="1"/>
</dbReference>
<evidence type="ECO:0000313" key="9">
    <source>
        <dbReference type="Proteomes" id="UP001055439"/>
    </source>
</evidence>
<evidence type="ECO:0000256" key="2">
    <source>
        <dbReference type="ARBA" id="ARBA00023125"/>
    </source>
</evidence>
<feature type="compositionally biased region" description="Low complexity" evidence="5">
    <location>
        <begin position="868"/>
        <end position="899"/>
    </location>
</feature>
<dbReference type="GO" id="GO:0003700">
    <property type="term" value="F:DNA-binding transcription factor activity"/>
    <property type="evidence" value="ECO:0007669"/>
    <property type="project" value="InterPro"/>
</dbReference>
<dbReference type="PROSITE" id="PS51745">
    <property type="entry name" value="PB1"/>
    <property type="match status" value="1"/>
</dbReference>
<dbReference type="Pfam" id="PF00564">
    <property type="entry name" value="PB1"/>
    <property type="match status" value="1"/>
</dbReference>
<dbReference type="PANTHER" id="PTHR32002:SF44">
    <property type="entry name" value="PROTEIN NLP4"/>
    <property type="match status" value="1"/>
</dbReference>
<evidence type="ECO:0000259" key="7">
    <source>
        <dbReference type="PROSITE" id="PS51745"/>
    </source>
</evidence>
<dbReference type="InterPro" id="IPR003035">
    <property type="entry name" value="RWP-RK_dom"/>
</dbReference>
<name>A0A9E7G029_9LILI</name>
<dbReference type="EMBL" id="CP097507">
    <property type="protein sequence ID" value="URE05621.1"/>
    <property type="molecule type" value="Genomic_DNA"/>
</dbReference>
<sequence length="1072" mass="119168">MGPQAIMPFSRFPLSVGHVRPSEIPKPESRGIDPPRSCSVSQHCPGKASQYSSAFPFCPFHEPVLSCVRWGDKGKDTEIPSPPQRPSNARIQLTMLVGNEVGGVFWAADQTVVDLKIVGGFKPRSPSLRLCSILFQFSLKEASGAVLHLGVDSTRQTLSDAACDLDFMDELLSGSVFDFSDLPQTGTSALLLPVLGVSSSSPNPTLPGIDYQVDAERSIFSVELASEETQMQTLDGGQSMYLSPACEWEADDSSYGSAMSWRIQPTMKQRLSYALRHIKESHGDGDVLVQIWVPVMRGNQQVLTTCGQPFLLDLNCQGLVEYRSVSTRYQFLADESSHEAVGLPGRVFLGKLPEWTPDVRYFSSCEFPRVSDAQRYEVCGTIALPIFDKDSRSCLGVVEVVMTTQKVNYSSDFEIICNALQAVDLRSCEVSSVPCIKMSGDSYQDALPEIQMVLKAACESHGLPLAQTWISCIRQGKKGTRHSDETFKDCVSTVDAACYVRDPSMSGFHQACSEHHLLRGQGVAGKAFMTNQPCFSSDITDFSKIEYPLSHHAKLFHLRAAVAIRLRCIHTGKVDFVLEFFLPINFIESEKQKLMLNSLSTTIQEVCQTLRVVTTKELEHETVLENDDRIPSGTFSDKSISEIGQRSTVNEILPVGTPDVDITEEVLCWEFQGNIPKNSLPDSVLMEPMKQEFEGFSILAHWDTSDIILPTGDMFSEFKQHYGKSNDDNKVSFSAEINVSNMDSETEKRRTKTEKIVSLQELQKYFAGSLKDAAKSLAVCPTTLKRICRQHGITRWPSRKIKKVGHSLRKLQAVIDSVHGPGGAVQFSSLYENYIKATWSENNLATGTTFSLSKQNDLPDFSNANQQLESRLSSRTSGSNSLSSSSGSQNSNSSQGYSSEQRKCVDAHEFAFRQDTSVEDNQSNMLEKVQSHIEFHSQPEVAPKSVVRTLNQKFQIDHHSSGTMSFPPMNRCDFLKVKAICGEEKVIFRVQPTWGFQDLKQEIRRRFNIGDTALVGIKYLDDDSEWVLLTCEEDLKECIDVHKSTDARTIRLSVHPVAQPNTKSSWSSTALS</sequence>
<evidence type="ECO:0000256" key="4">
    <source>
        <dbReference type="ARBA" id="ARBA00023242"/>
    </source>
</evidence>
<reference evidence="8" key="1">
    <citation type="submission" date="2022-05" db="EMBL/GenBank/DDBJ databases">
        <title>The Musa troglodytarum L. genome provides insights into the mechanism of non-climacteric behaviour and enrichment of carotenoids.</title>
        <authorList>
            <person name="Wang J."/>
        </authorList>
    </citation>
    <scope>NUCLEOTIDE SEQUENCE</scope>
    <source>
        <tissue evidence="8">Leaf</tissue>
    </source>
</reference>
<proteinExistence type="predicted"/>
<keyword evidence="9" id="KW-1185">Reference proteome</keyword>
<dbReference type="Pfam" id="PF02042">
    <property type="entry name" value="RWP-RK"/>
    <property type="match status" value="1"/>
</dbReference>
<dbReference type="Gene3D" id="3.10.20.90">
    <property type="entry name" value="Phosphatidylinositol 3-kinase Catalytic Subunit, Chain A, domain 1"/>
    <property type="match status" value="1"/>
</dbReference>
<organism evidence="8 9">
    <name type="scientific">Musa troglodytarum</name>
    <name type="common">fe'i banana</name>
    <dbReference type="NCBI Taxonomy" id="320322"/>
    <lineage>
        <taxon>Eukaryota</taxon>
        <taxon>Viridiplantae</taxon>
        <taxon>Streptophyta</taxon>
        <taxon>Embryophyta</taxon>
        <taxon>Tracheophyta</taxon>
        <taxon>Spermatophyta</taxon>
        <taxon>Magnoliopsida</taxon>
        <taxon>Liliopsida</taxon>
        <taxon>Zingiberales</taxon>
        <taxon>Musaceae</taxon>
        <taxon>Musa</taxon>
    </lineage>
</organism>
<feature type="domain" description="PB1" evidence="7">
    <location>
        <begin position="974"/>
        <end position="1057"/>
    </location>
</feature>
<evidence type="ECO:0000256" key="1">
    <source>
        <dbReference type="ARBA" id="ARBA00023015"/>
    </source>
</evidence>
<dbReference type="Proteomes" id="UP001055439">
    <property type="component" value="Chromosome 5"/>
</dbReference>
<dbReference type="InterPro" id="IPR053793">
    <property type="entry name" value="PB1-like"/>
</dbReference>
<dbReference type="GO" id="GO:0003677">
    <property type="term" value="F:DNA binding"/>
    <property type="evidence" value="ECO:0007669"/>
    <property type="project" value="UniProtKB-KW"/>
</dbReference>
<feature type="domain" description="RWP-RK" evidence="6">
    <location>
        <begin position="743"/>
        <end position="824"/>
    </location>
</feature>
<accession>A0A9E7G029</accession>
<dbReference type="OrthoDB" id="6270329at2759"/>
<dbReference type="PANTHER" id="PTHR32002">
    <property type="entry name" value="PROTEIN NLP8"/>
    <property type="match status" value="1"/>
</dbReference>
<dbReference type="InterPro" id="IPR055081">
    <property type="entry name" value="NLP1-9_GAF"/>
</dbReference>
<dbReference type="InterPro" id="IPR000270">
    <property type="entry name" value="PB1_dom"/>
</dbReference>
<evidence type="ECO:0000313" key="8">
    <source>
        <dbReference type="EMBL" id="URE05621.1"/>
    </source>
</evidence>
<evidence type="ECO:0000256" key="3">
    <source>
        <dbReference type="ARBA" id="ARBA00023163"/>
    </source>
</evidence>
<gene>
    <name evidence="8" type="ORF">MUK42_19877</name>
</gene>
<protein>
    <submittedName>
        <fullName evidence="8">RWP-RK domain</fullName>
    </submittedName>
</protein>
<dbReference type="CDD" id="cd06407">
    <property type="entry name" value="PB1_NLP"/>
    <property type="match status" value="1"/>
</dbReference>
<evidence type="ECO:0000259" key="6">
    <source>
        <dbReference type="PROSITE" id="PS51519"/>
    </source>
</evidence>